<keyword evidence="1" id="KW-0175">Coiled coil</keyword>
<evidence type="ECO:0000256" key="2">
    <source>
        <dbReference type="SAM" id="MobiDB-lite"/>
    </source>
</evidence>
<dbReference type="FunCoup" id="A0A2R6PU71">
    <property type="interactions" value="3248"/>
</dbReference>
<dbReference type="InterPro" id="IPR040348">
    <property type="entry name" value="POLAR-like"/>
</dbReference>
<dbReference type="Gramene" id="PSR96606">
    <property type="protein sequence ID" value="PSR96606"/>
    <property type="gene ID" value="CEY00_Acc26658"/>
</dbReference>
<sequence>MDLWIALAAAGGSYVSKLWQKNLRDRESSSEFQSGDSEFVKPESPPSMGHLHDKRCPLRRLRQRKRLGDDIVTESEQASRSASTSDVASTIGFDGEKLVNLGNSDTCNVLSISSLSPVYLGNEGQIVNEHMVMNCDDSFPEPSTTEMGTAQSFTRNRIYLRSRQSNMQFIKPRTSLESCLMAQLHKEHAGIDEYVLSSFPLPASPTVKPFFVIDGRRIISRGGDSFSLPIETGKNNLPKQNCSAENESSFGVPPMPCVESSELPRIKVKTGKGLDRKLNSSSKVVHGKHFPSLAGSSHGALLFGLGISIGLISSFLANKREVDKLNDLLKQTENLVQDLQDELEMKDSLTVKELAIEDYGSQDTCYRSNNKSAPHSSSSQQNLDRLTTYDVKELPDGKADEDSASMSKIEAELEAELERLELNMNSSTLEGRLSDLVELDADFIPDITKGELRPDMFGSQADAQPYADRDGSGTSTPHSANYAVSPRELNLRLHQVMQSRLEERVKELETALENSQRRVRFMESEHKTSLRGFSDIELRPLTYQNAIEDQPVVINLSGEGLDAYNEAYDELMKINASKEADLTSGSNKNTLSLFDQSAYQGQNCKASPALISHEVRTLDEHILSGDVCLSGDESDDGHDEVEKLLIKQIVEKTRKRNSSVILNAEKGLFSVDEHEHEMERKKILQYI</sequence>
<feature type="region of interest" description="Disordered" evidence="2">
    <location>
        <begin position="29"/>
        <end position="53"/>
    </location>
</feature>
<proteinExistence type="predicted"/>
<dbReference type="STRING" id="1590841.A0A2R6PU71"/>
<feature type="compositionally biased region" description="Low complexity" evidence="2">
    <location>
        <begin position="368"/>
        <end position="382"/>
    </location>
</feature>
<comment type="caution">
    <text evidence="3">The sequence shown here is derived from an EMBL/GenBank/DDBJ whole genome shotgun (WGS) entry which is preliminary data.</text>
</comment>
<evidence type="ECO:0000313" key="3">
    <source>
        <dbReference type="EMBL" id="PSR96606.1"/>
    </source>
</evidence>
<protein>
    <submittedName>
        <fullName evidence="3">Protein POLAR LOCALIZATION DURING ASYMMETRIC DIVISION AND REDISTRIBUTION like</fullName>
    </submittedName>
</protein>
<reference evidence="4" key="2">
    <citation type="journal article" date="2018" name="BMC Genomics">
        <title>A manually annotated Actinidia chinensis var. chinensis (kiwifruit) genome highlights the challenges associated with draft genomes and gene prediction in plants.</title>
        <authorList>
            <person name="Pilkington S.M."/>
            <person name="Crowhurst R."/>
            <person name="Hilario E."/>
            <person name="Nardozza S."/>
            <person name="Fraser L."/>
            <person name="Peng Y."/>
            <person name="Gunaseelan K."/>
            <person name="Simpson R."/>
            <person name="Tahir J."/>
            <person name="Deroles S.C."/>
            <person name="Templeton K."/>
            <person name="Luo Z."/>
            <person name="Davy M."/>
            <person name="Cheng C."/>
            <person name="McNeilage M."/>
            <person name="Scaglione D."/>
            <person name="Liu Y."/>
            <person name="Zhang Q."/>
            <person name="Datson P."/>
            <person name="De Silva N."/>
            <person name="Gardiner S.E."/>
            <person name="Bassett H."/>
            <person name="Chagne D."/>
            <person name="McCallum J."/>
            <person name="Dzierzon H."/>
            <person name="Deng C."/>
            <person name="Wang Y.Y."/>
            <person name="Barron L."/>
            <person name="Manako K."/>
            <person name="Bowen J."/>
            <person name="Foster T.M."/>
            <person name="Erridge Z.A."/>
            <person name="Tiffin H."/>
            <person name="Waite C.N."/>
            <person name="Davies K.M."/>
            <person name="Grierson E.P."/>
            <person name="Laing W.A."/>
            <person name="Kirk R."/>
            <person name="Chen X."/>
            <person name="Wood M."/>
            <person name="Montefiori M."/>
            <person name="Brummell D.A."/>
            <person name="Schwinn K.E."/>
            <person name="Catanach A."/>
            <person name="Fullerton C."/>
            <person name="Li D."/>
            <person name="Meiyalaghan S."/>
            <person name="Nieuwenhuizen N."/>
            <person name="Read N."/>
            <person name="Prakash R."/>
            <person name="Hunter D."/>
            <person name="Zhang H."/>
            <person name="McKenzie M."/>
            <person name="Knabel M."/>
            <person name="Harris A."/>
            <person name="Allan A.C."/>
            <person name="Gleave A."/>
            <person name="Chen A."/>
            <person name="Janssen B.J."/>
            <person name="Plunkett B."/>
            <person name="Ampomah-Dwamena C."/>
            <person name="Voogd C."/>
            <person name="Leif D."/>
            <person name="Lafferty D."/>
            <person name="Souleyre E.J.F."/>
            <person name="Varkonyi-Gasic E."/>
            <person name="Gambi F."/>
            <person name="Hanley J."/>
            <person name="Yao J.L."/>
            <person name="Cheung J."/>
            <person name="David K.M."/>
            <person name="Warren B."/>
            <person name="Marsh K."/>
            <person name="Snowden K.C."/>
            <person name="Lin-Wang K."/>
            <person name="Brian L."/>
            <person name="Martinez-Sanchez M."/>
            <person name="Wang M."/>
            <person name="Ileperuma N."/>
            <person name="Macnee N."/>
            <person name="Campin R."/>
            <person name="McAtee P."/>
            <person name="Drummond R.S.M."/>
            <person name="Espley R.V."/>
            <person name="Ireland H.S."/>
            <person name="Wu R."/>
            <person name="Atkinson R.G."/>
            <person name="Karunairetnam S."/>
            <person name="Bulley S."/>
            <person name="Chunkath S."/>
            <person name="Hanley Z."/>
            <person name="Storey R."/>
            <person name="Thrimawithana A.H."/>
            <person name="Thomson S."/>
            <person name="David C."/>
            <person name="Testolin R."/>
            <person name="Huang H."/>
            <person name="Hellens R.P."/>
            <person name="Schaffer R.J."/>
        </authorList>
    </citation>
    <scope>NUCLEOTIDE SEQUENCE [LARGE SCALE GENOMIC DNA]</scope>
    <source>
        <strain evidence="4">cv. Red5</strain>
    </source>
</reference>
<feature type="coiled-coil region" evidence="1">
    <location>
        <begin position="491"/>
        <end position="525"/>
    </location>
</feature>
<dbReference type="EMBL" id="NKQK01000023">
    <property type="protein sequence ID" value="PSR96606.1"/>
    <property type="molecule type" value="Genomic_DNA"/>
</dbReference>
<name>A0A2R6PU71_ACTCC</name>
<gene>
    <name evidence="3" type="ORF">CEY00_Acc26658</name>
</gene>
<dbReference type="InParanoid" id="A0A2R6PU71"/>
<keyword evidence="4" id="KW-1185">Reference proteome</keyword>
<dbReference type="OrthoDB" id="1701885at2759"/>
<dbReference type="PANTHER" id="PTHR33476">
    <property type="entry name" value="EMB|CAB62613.1"/>
    <property type="match status" value="1"/>
</dbReference>
<evidence type="ECO:0000313" key="4">
    <source>
        <dbReference type="Proteomes" id="UP000241394"/>
    </source>
</evidence>
<feature type="region of interest" description="Disordered" evidence="2">
    <location>
        <begin position="454"/>
        <end position="481"/>
    </location>
</feature>
<dbReference type="OMA" id="FMESEHE"/>
<evidence type="ECO:0000256" key="1">
    <source>
        <dbReference type="SAM" id="Coils"/>
    </source>
</evidence>
<dbReference type="AlphaFoldDB" id="A0A2R6PU71"/>
<organism evidence="3 4">
    <name type="scientific">Actinidia chinensis var. chinensis</name>
    <name type="common">Chinese soft-hair kiwi</name>
    <dbReference type="NCBI Taxonomy" id="1590841"/>
    <lineage>
        <taxon>Eukaryota</taxon>
        <taxon>Viridiplantae</taxon>
        <taxon>Streptophyta</taxon>
        <taxon>Embryophyta</taxon>
        <taxon>Tracheophyta</taxon>
        <taxon>Spermatophyta</taxon>
        <taxon>Magnoliopsida</taxon>
        <taxon>eudicotyledons</taxon>
        <taxon>Gunneridae</taxon>
        <taxon>Pentapetalae</taxon>
        <taxon>asterids</taxon>
        <taxon>Ericales</taxon>
        <taxon>Actinidiaceae</taxon>
        <taxon>Actinidia</taxon>
    </lineage>
</organism>
<dbReference type="GO" id="GO:0008356">
    <property type="term" value="P:asymmetric cell division"/>
    <property type="evidence" value="ECO:0007669"/>
    <property type="project" value="InterPro"/>
</dbReference>
<dbReference type="Proteomes" id="UP000241394">
    <property type="component" value="Chromosome LG23"/>
</dbReference>
<feature type="coiled-coil region" evidence="1">
    <location>
        <begin position="403"/>
        <end position="430"/>
    </location>
</feature>
<accession>A0A2R6PU71</accession>
<feature type="region of interest" description="Disordered" evidence="2">
    <location>
        <begin position="365"/>
        <end position="385"/>
    </location>
</feature>
<feature type="coiled-coil region" evidence="1">
    <location>
        <begin position="322"/>
        <end position="349"/>
    </location>
</feature>
<dbReference type="PANTHER" id="PTHR33476:SF7">
    <property type="entry name" value="EMB|CAB62613.1"/>
    <property type="match status" value="1"/>
</dbReference>
<feature type="compositionally biased region" description="Polar residues" evidence="2">
    <location>
        <begin position="74"/>
        <end position="86"/>
    </location>
</feature>
<reference evidence="3 4" key="1">
    <citation type="submission" date="2017-07" db="EMBL/GenBank/DDBJ databases">
        <title>An improved, manually edited Actinidia chinensis var. chinensis (kiwifruit) genome highlights the challenges associated with draft genomes and gene prediction in plants.</title>
        <authorList>
            <person name="Pilkington S."/>
            <person name="Crowhurst R."/>
            <person name="Hilario E."/>
            <person name="Nardozza S."/>
            <person name="Fraser L."/>
            <person name="Peng Y."/>
            <person name="Gunaseelan K."/>
            <person name="Simpson R."/>
            <person name="Tahir J."/>
            <person name="Deroles S."/>
            <person name="Templeton K."/>
            <person name="Luo Z."/>
            <person name="Davy M."/>
            <person name="Cheng C."/>
            <person name="Mcneilage M."/>
            <person name="Scaglione D."/>
            <person name="Liu Y."/>
            <person name="Zhang Q."/>
            <person name="Datson P."/>
            <person name="De Silva N."/>
            <person name="Gardiner S."/>
            <person name="Bassett H."/>
            <person name="Chagne D."/>
            <person name="Mccallum J."/>
            <person name="Dzierzon H."/>
            <person name="Deng C."/>
            <person name="Wang Y.-Y."/>
            <person name="Barron N."/>
            <person name="Manako K."/>
            <person name="Bowen J."/>
            <person name="Foster T."/>
            <person name="Erridge Z."/>
            <person name="Tiffin H."/>
            <person name="Waite C."/>
            <person name="Davies K."/>
            <person name="Grierson E."/>
            <person name="Laing W."/>
            <person name="Kirk R."/>
            <person name="Chen X."/>
            <person name="Wood M."/>
            <person name="Montefiori M."/>
            <person name="Brummell D."/>
            <person name="Schwinn K."/>
            <person name="Catanach A."/>
            <person name="Fullerton C."/>
            <person name="Li D."/>
            <person name="Meiyalaghan S."/>
            <person name="Nieuwenhuizen N."/>
            <person name="Read N."/>
            <person name="Prakash R."/>
            <person name="Hunter D."/>
            <person name="Zhang H."/>
            <person name="Mckenzie M."/>
            <person name="Knabel M."/>
            <person name="Harris A."/>
            <person name="Allan A."/>
            <person name="Chen A."/>
            <person name="Janssen B."/>
            <person name="Plunkett B."/>
            <person name="Dwamena C."/>
            <person name="Voogd C."/>
            <person name="Leif D."/>
            <person name="Lafferty D."/>
            <person name="Souleyre E."/>
            <person name="Varkonyi-Gasic E."/>
            <person name="Gambi F."/>
            <person name="Hanley J."/>
            <person name="Yao J.-L."/>
            <person name="Cheung J."/>
            <person name="David K."/>
            <person name="Warren B."/>
            <person name="Marsh K."/>
            <person name="Snowden K."/>
            <person name="Lin-Wang K."/>
            <person name="Brian L."/>
            <person name="Martinez-Sanchez M."/>
            <person name="Wang M."/>
            <person name="Ileperuma N."/>
            <person name="Macnee N."/>
            <person name="Campin R."/>
            <person name="Mcatee P."/>
            <person name="Drummond R."/>
            <person name="Espley R."/>
            <person name="Ireland H."/>
            <person name="Wu R."/>
            <person name="Atkinson R."/>
            <person name="Karunairetnam S."/>
            <person name="Bulley S."/>
            <person name="Chunkath S."/>
            <person name="Hanley Z."/>
            <person name="Storey R."/>
            <person name="Thrimawithana A."/>
            <person name="Thomson S."/>
            <person name="David C."/>
            <person name="Testolin R."/>
        </authorList>
    </citation>
    <scope>NUCLEOTIDE SEQUENCE [LARGE SCALE GENOMIC DNA]</scope>
    <source>
        <strain evidence="4">cv. Red5</strain>
        <tissue evidence="3">Young leaf</tissue>
    </source>
</reference>
<feature type="region of interest" description="Disordered" evidence="2">
    <location>
        <begin position="67"/>
        <end position="86"/>
    </location>
</feature>